<dbReference type="Pfam" id="PF22998">
    <property type="entry name" value="GNAT_LYC1-like"/>
    <property type="match status" value="1"/>
</dbReference>
<evidence type="ECO:0000313" key="3">
    <source>
        <dbReference type="Proteomes" id="UP000076078"/>
    </source>
</evidence>
<dbReference type="Pfam" id="PF00583">
    <property type="entry name" value="Acetyltransf_1"/>
    <property type="match status" value="1"/>
</dbReference>
<dbReference type="OMA" id="IWINVEK"/>
<dbReference type="EMBL" id="LODT01000025">
    <property type="protein sequence ID" value="KYQ93697.1"/>
    <property type="molecule type" value="Genomic_DNA"/>
</dbReference>
<dbReference type="PROSITE" id="PS51186">
    <property type="entry name" value="GNAT"/>
    <property type="match status" value="1"/>
</dbReference>
<dbReference type="InterPro" id="IPR016181">
    <property type="entry name" value="Acyl_CoA_acyltransferase"/>
</dbReference>
<protein>
    <recommendedName>
        <fullName evidence="1">N-acetyltransferase domain-containing protein</fullName>
    </recommendedName>
</protein>
<dbReference type="InterPro" id="IPR000182">
    <property type="entry name" value="GNAT_dom"/>
</dbReference>
<gene>
    <name evidence="2" type="ORF">DLAC_05085</name>
</gene>
<dbReference type="STRING" id="361077.A0A151ZIF7"/>
<dbReference type="InterPro" id="IPR053013">
    <property type="entry name" value="LAT"/>
</dbReference>
<dbReference type="InterPro" id="IPR055100">
    <property type="entry name" value="GNAT_LYC1-like"/>
</dbReference>
<dbReference type="InParanoid" id="A0A151ZIF7"/>
<sequence>MTYELRQSTWEEFCKNTNDNYLEWGAPLTPEQYLQREIDTKEVVHGHRGWILTLDGQAVASCETYSNTSFYIRKSDKKLTEGISESVASVFVEPQFRGKGYATKMMILLNQKFQSEKRIFCDLYSDVDPKVYEKCGWHQFPAKSFYINETDYERLLQLKPSSTGLLRTTETITHQNYEPLLEHEKQKTIQMFNNIVQKEDTDSSIQYYFGKIFSKENFLWNTTNGKVYARYLNLPTPVNFGMLLKCNEGSMKSYVLWNHDLKDLQLNILKFFCKSQEEFLILIQSCIEEAKKFNMPQVTIWYDSHTTSYHFDPLWLEPLGLKITTRVKSSIPMVSSWVPLDPNSDQIVDTTKSGQWINIEKFNWV</sequence>
<dbReference type="CDD" id="cd04301">
    <property type="entry name" value="NAT_SF"/>
    <property type="match status" value="1"/>
</dbReference>
<dbReference type="PANTHER" id="PTHR34815:SF2">
    <property type="entry name" value="N-ACETYLTRANSFERASE DOMAIN-CONTAINING PROTEIN"/>
    <property type="match status" value="1"/>
</dbReference>
<dbReference type="OrthoDB" id="2020070at2759"/>
<evidence type="ECO:0000259" key="1">
    <source>
        <dbReference type="PROSITE" id="PS51186"/>
    </source>
</evidence>
<comment type="caution">
    <text evidence="2">The sequence shown here is derived from an EMBL/GenBank/DDBJ whole genome shotgun (WGS) entry which is preliminary data.</text>
</comment>
<name>A0A151ZIF7_TIELA</name>
<dbReference type="Proteomes" id="UP000076078">
    <property type="component" value="Unassembled WGS sequence"/>
</dbReference>
<dbReference type="Gene3D" id="3.40.630.30">
    <property type="match status" value="1"/>
</dbReference>
<proteinExistence type="predicted"/>
<dbReference type="PANTHER" id="PTHR34815">
    <property type="entry name" value="LYSINE ACETYLTRANSFERASE"/>
    <property type="match status" value="1"/>
</dbReference>
<dbReference type="SUPFAM" id="SSF55729">
    <property type="entry name" value="Acyl-CoA N-acyltransferases (Nat)"/>
    <property type="match status" value="1"/>
</dbReference>
<organism evidence="2 3">
    <name type="scientific">Tieghemostelium lacteum</name>
    <name type="common">Slime mold</name>
    <name type="synonym">Dictyostelium lacteum</name>
    <dbReference type="NCBI Taxonomy" id="361077"/>
    <lineage>
        <taxon>Eukaryota</taxon>
        <taxon>Amoebozoa</taxon>
        <taxon>Evosea</taxon>
        <taxon>Eumycetozoa</taxon>
        <taxon>Dictyostelia</taxon>
        <taxon>Dictyosteliales</taxon>
        <taxon>Raperosteliaceae</taxon>
        <taxon>Tieghemostelium</taxon>
    </lineage>
</organism>
<keyword evidence="3" id="KW-1185">Reference proteome</keyword>
<dbReference type="AlphaFoldDB" id="A0A151ZIF7"/>
<evidence type="ECO:0000313" key="2">
    <source>
        <dbReference type="EMBL" id="KYQ93697.1"/>
    </source>
</evidence>
<dbReference type="GO" id="GO:0016747">
    <property type="term" value="F:acyltransferase activity, transferring groups other than amino-acyl groups"/>
    <property type="evidence" value="ECO:0007669"/>
    <property type="project" value="InterPro"/>
</dbReference>
<accession>A0A151ZIF7</accession>
<feature type="domain" description="N-acetyltransferase" evidence="1">
    <location>
        <begin position="1"/>
        <end position="157"/>
    </location>
</feature>
<reference evidence="2 3" key="1">
    <citation type="submission" date="2015-12" db="EMBL/GenBank/DDBJ databases">
        <title>Dictyostelia acquired genes for synthesis and detection of signals that induce cell-type specialization by lateral gene transfer from prokaryotes.</title>
        <authorList>
            <person name="Gloeckner G."/>
            <person name="Schaap P."/>
        </authorList>
    </citation>
    <scope>NUCLEOTIDE SEQUENCE [LARGE SCALE GENOMIC DNA]</scope>
    <source>
        <strain evidence="2 3">TK</strain>
    </source>
</reference>